<reference evidence="3" key="1">
    <citation type="submission" date="2016-07" db="EMBL/GenBank/DDBJ databases">
        <title>Nontailed viruses are major unrecognized killers of bacteria in the ocean.</title>
        <authorList>
            <person name="Kauffman K."/>
            <person name="Hussain F."/>
            <person name="Yang J."/>
            <person name="Arevalo P."/>
            <person name="Brown J."/>
            <person name="Cutler M."/>
            <person name="Kelly L."/>
            <person name="Polz M.F."/>
        </authorList>
    </citation>
    <scope>NUCLEOTIDE SEQUENCE [LARGE SCALE GENOMIC DNA]</scope>
    <source>
        <strain evidence="3">10N.261.48.B5</strain>
    </source>
</reference>
<organism evidence="2 3">
    <name type="scientific">Vibrio splendidus</name>
    <dbReference type="NCBI Taxonomy" id="29497"/>
    <lineage>
        <taxon>Bacteria</taxon>
        <taxon>Pseudomonadati</taxon>
        <taxon>Pseudomonadota</taxon>
        <taxon>Gammaproteobacteria</taxon>
        <taxon>Vibrionales</taxon>
        <taxon>Vibrionaceae</taxon>
        <taxon>Vibrio</taxon>
    </lineage>
</organism>
<protein>
    <submittedName>
        <fullName evidence="2">Biphenyl 2,3-dioxygenase</fullName>
    </submittedName>
</protein>
<proteinExistence type="predicted"/>
<dbReference type="SUPFAM" id="SSF55729">
    <property type="entry name" value="Acyl-CoA N-acyltransferases (Nat)"/>
    <property type="match status" value="1"/>
</dbReference>
<dbReference type="EMBL" id="MCZF01000269">
    <property type="protein sequence ID" value="PMM42757.1"/>
    <property type="molecule type" value="Genomic_DNA"/>
</dbReference>
<dbReference type="GO" id="GO:0016747">
    <property type="term" value="F:acyltransferase activity, transferring groups other than amino-acyl groups"/>
    <property type="evidence" value="ECO:0007669"/>
    <property type="project" value="InterPro"/>
</dbReference>
<dbReference type="RefSeq" id="WP_102553343.1">
    <property type="nucleotide sequence ID" value="NZ_CAWPNM010000001.1"/>
</dbReference>
<feature type="domain" description="N-acetyltransferase" evidence="1">
    <location>
        <begin position="3"/>
        <end position="137"/>
    </location>
</feature>
<dbReference type="Gene3D" id="3.40.630.30">
    <property type="match status" value="1"/>
</dbReference>
<evidence type="ECO:0000313" key="3">
    <source>
        <dbReference type="Proteomes" id="UP000235533"/>
    </source>
</evidence>
<dbReference type="PROSITE" id="PS51186">
    <property type="entry name" value="GNAT"/>
    <property type="match status" value="1"/>
</dbReference>
<name>A0A2N7JM92_VIBSP</name>
<comment type="caution">
    <text evidence="2">The sequence shown here is derived from an EMBL/GenBank/DDBJ whole genome shotgun (WGS) entry which is preliminary data.</text>
</comment>
<dbReference type="CDD" id="cd04301">
    <property type="entry name" value="NAT_SF"/>
    <property type="match status" value="1"/>
</dbReference>
<dbReference type="GO" id="GO:0051213">
    <property type="term" value="F:dioxygenase activity"/>
    <property type="evidence" value="ECO:0007669"/>
    <property type="project" value="UniProtKB-KW"/>
</dbReference>
<keyword evidence="2" id="KW-0223">Dioxygenase</keyword>
<dbReference type="Pfam" id="PF00583">
    <property type="entry name" value="Acetyltransf_1"/>
    <property type="match status" value="1"/>
</dbReference>
<keyword evidence="2" id="KW-0560">Oxidoreductase</keyword>
<gene>
    <name evidence="2" type="ORF">BCT54_07755</name>
</gene>
<dbReference type="InterPro" id="IPR000182">
    <property type="entry name" value="GNAT_dom"/>
</dbReference>
<dbReference type="Proteomes" id="UP000235533">
    <property type="component" value="Unassembled WGS sequence"/>
</dbReference>
<accession>A0A2N7JM92</accession>
<evidence type="ECO:0000313" key="2">
    <source>
        <dbReference type="EMBL" id="PMM42757.1"/>
    </source>
</evidence>
<dbReference type="AlphaFoldDB" id="A0A2N7JM92"/>
<dbReference type="InterPro" id="IPR016181">
    <property type="entry name" value="Acyl_CoA_acyltransferase"/>
</dbReference>
<evidence type="ECO:0000259" key="1">
    <source>
        <dbReference type="PROSITE" id="PS51186"/>
    </source>
</evidence>
<sequence length="137" mass="15813">MKIELTTNPTQSDIDEIRSGLRNYNTPYLENVFHSDVVCFTKDINGAKTGGLVGEIWGNWLVIKYLWVSPEHKGQGLGSQLLLEAENFAKTKGCHSCFLDTFSFQAKPFYIKRGYQLQFTLEQFPENSERHYFTKHL</sequence>